<dbReference type="Gene3D" id="1.10.150.130">
    <property type="match status" value="1"/>
</dbReference>
<dbReference type="PANTHER" id="PTHR30349">
    <property type="entry name" value="PHAGE INTEGRASE-RELATED"/>
    <property type="match status" value="1"/>
</dbReference>
<dbReference type="PROSITE" id="PS51900">
    <property type="entry name" value="CB"/>
    <property type="match status" value="1"/>
</dbReference>
<dbReference type="EMBL" id="BAABDJ010000033">
    <property type="protein sequence ID" value="GAA4012699.1"/>
    <property type="molecule type" value="Genomic_DNA"/>
</dbReference>
<comment type="caution">
    <text evidence="8">The sequence shown here is derived from an EMBL/GenBank/DDBJ whole genome shotgun (WGS) entry which is preliminary data.</text>
</comment>
<evidence type="ECO:0000256" key="5">
    <source>
        <dbReference type="PROSITE-ProRule" id="PRU01248"/>
    </source>
</evidence>
<dbReference type="InterPro" id="IPR025269">
    <property type="entry name" value="SAM-like_dom"/>
</dbReference>
<feature type="domain" description="Core-binding (CB)" evidence="7">
    <location>
        <begin position="114"/>
        <end position="203"/>
    </location>
</feature>
<gene>
    <name evidence="8" type="ORF">GCM10022408_26850</name>
</gene>
<dbReference type="InterPro" id="IPR010998">
    <property type="entry name" value="Integrase_recombinase_N"/>
</dbReference>
<keyword evidence="3 5" id="KW-0238">DNA-binding</keyword>
<dbReference type="Pfam" id="PF17293">
    <property type="entry name" value="Arm-DNA-bind_5"/>
    <property type="match status" value="1"/>
</dbReference>
<dbReference type="CDD" id="cd01185">
    <property type="entry name" value="INTN1_C_like"/>
    <property type="match status" value="1"/>
</dbReference>
<evidence type="ECO:0000256" key="2">
    <source>
        <dbReference type="ARBA" id="ARBA00022908"/>
    </source>
</evidence>
<keyword evidence="2" id="KW-0229">DNA integration</keyword>
<dbReference type="Pfam" id="PF13102">
    <property type="entry name" value="Phage_int_SAM_5"/>
    <property type="match status" value="1"/>
</dbReference>
<sequence>MASTKLVIRSDRKNFGKTTIYVQYTHRSAKKKFSTGFSIEPERWNSEAGKPIGNTKEIQDFYTRLLVVKGRIDQIVQAAILAGEDPCFALVEERLKKLPTSAAQTTDLTRPEPANKKDFLQLFAEYIDATSASKAHGTVKHYKSTLNHLKAYAAARSLKLTLPQLDTNFYHDWVKFLTKELALTNGTANNQIKRVKVVMSYAVDKGLTDNMAFRKFKLLKHTEADITYLTQNELQTLFEADLSTEPRLAKVRDLFVLGCTTGLRHSDFSNIHPESVENDQLVLRTVKTGDWLRVDLNQYSRTILERYPTGLPKLSQQKLNEYVKELGQLCGIDKSTLVVHYQGSKRVEKRVPKYTLLSSHTGRRTFVTQSLERGMAIEVVQKFTTHKDIKTLMRYAKVADEQKKLQMGKAWG</sequence>
<evidence type="ECO:0000313" key="8">
    <source>
        <dbReference type="EMBL" id="GAA4012699.1"/>
    </source>
</evidence>
<dbReference type="InterPro" id="IPR013762">
    <property type="entry name" value="Integrase-like_cat_sf"/>
</dbReference>
<name>A0ABP7SJX6_9BACT</name>
<keyword evidence="4" id="KW-0233">DNA recombination</keyword>
<dbReference type="PROSITE" id="PS51898">
    <property type="entry name" value="TYR_RECOMBINASE"/>
    <property type="match status" value="1"/>
</dbReference>
<organism evidence="8 9">
    <name type="scientific">Hymenobacter fastidiosus</name>
    <dbReference type="NCBI Taxonomy" id="486264"/>
    <lineage>
        <taxon>Bacteria</taxon>
        <taxon>Pseudomonadati</taxon>
        <taxon>Bacteroidota</taxon>
        <taxon>Cytophagia</taxon>
        <taxon>Cytophagales</taxon>
        <taxon>Hymenobacteraceae</taxon>
        <taxon>Hymenobacter</taxon>
    </lineage>
</organism>
<dbReference type="PANTHER" id="PTHR30349:SF64">
    <property type="entry name" value="PROPHAGE INTEGRASE INTD-RELATED"/>
    <property type="match status" value="1"/>
</dbReference>
<evidence type="ECO:0000256" key="1">
    <source>
        <dbReference type="ARBA" id="ARBA00008857"/>
    </source>
</evidence>
<dbReference type="Gene3D" id="1.10.443.10">
    <property type="entry name" value="Intergrase catalytic core"/>
    <property type="match status" value="1"/>
</dbReference>
<dbReference type="InterPro" id="IPR011010">
    <property type="entry name" value="DNA_brk_join_enz"/>
</dbReference>
<evidence type="ECO:0000256" key="3">
    <source>
        <dbReference type="ARBA" id="ARBA00023125"/>
    </source>
</evidence>
<dbReference type="InterPro" id="IPR050090">
    <property type="entry name" value="Tyrosine_recombinase_XerCD"/>
</dbReference>
<evidence type="ECO:0000259" key="7">
    <source>
        <dbReference type="PROSITE" id="PS51900"/>
    </source>
</evidence>
<feature type="domain" description="Tyr recombinase" evidence="6">
    <location>
        <begin position="224"/>
        <end position="408"/>
    </location>
</feature>
<evidence type="ECO:0000256" key="4">
    <source>
        <dbReference type="ARBA" id="ARBA00023172"/>
    </source>
</evidence>
<dbReference type="InterPro" id="IPR035386">
    <property type="entry name" value="Arm-DNA-bind_5"/>
</dbReference>
<accession>A0ABP7SJX6</accession>
<comment type="similarity">
    <text evidence="1">Belongs to the 'phage' integrase family.</text>
</comment>
<dbReference type="Pfam" id="PF00589">
    <property type="entry name" value="Phage_integrase"/>
    <property type="match status" value="1"/>
</dbReference>
<reference evidence="9" key="1">
    <citation type="journal article" date="2019" name="Int. J. Syst. Evol. Microbiol.">
        <title>The Global Catalogue of Microorganisms (GCM) 10K type strain sequencing project: providing services to taxonomists for standard genome sequencing and annotation.</title>
        <authorList>
            <consortium name="The Broad Institute Genomics Platform"/>
            <consortium name="The Broad Institute Genome Sequencing Center for Infectious Disease"/>
            <person name="Wu L."/>
            <person name="Ma J."/>
        </authorList>
    </citation>
    <scope>NUCLEOTIDE SEQUENCE [LARGE SCALE GENOMIC DNA]</scope>
    <source>
        <strain evidence="9">JCM 17224</strain>
    </source>
</reference>
<dbReference type="Proteomes" id="UP001500567">
    <property type="component" value="Unassembled WGS sequence"/>
</dbReference>
<evidence type="ECO:0000259" key="6">
    <source>
        <dbReference type="PROSITE" id="PS51898"/>
    </source>
</evidence>
<dbReference type="SUPFAM" id="SSF56349">
    <property type="entry name" value="DNA breaking-rejoining enzymes"/>
    <property type="match status" value="1"/>
</dbReference>
<dbReference type="InterPro" id="IPR044068">
    <property type="entry name" value="CB"/>
</dbReference>
<dbReference type="InterPro" id="IPR002104">
    <property type="entry name" value="Integrase_catalytic"/>
</dbReference>
<evidence type="ECO:0000313" key="9">
    <source>
        <dbReference type="Proteomes" id="UP001500567"/>
    </source>
</evidence>
<proteinExistence type="inferred from homology"/>
<dbReference type="RefSeq" id="WP_345073688.1">
    <property type="nucleotide sequence ID" value="NZ_BAABDJ010000033.1"/>
</dbReference>
<protein>
    <submittedName>
        <fullName evidence="8">Tyrosine-type recombinase/integrase</fullName>
    </submittedName>
</protein>
<keyword evidence="9" id="KW-1185">Reference proteome</keyword>